<dbReference type="RefSeq" id="WP_150456288.1">
    <property type="nucleotide sequence ID" value="NZ_VYKK01000001.1"/>
</dbReference>
<proteinExistence type="predicted"/>
<evidence type="ECO:0000256" key="1">
    <source>
        <dbReference type="SAM" id="SignalP"/>
    </source>
</evidence>
<name>A0A5J5GKU6_9BACL</name>
<accession>A0A5J5GKU6</accession>
<protein>
    <recommendedName>
        <fullName evidence="4">DUF4829 domain-containing protein</fullName>
    </recommendedName>
</protein>
<evidence type="ECO:0008006" key="4">
    <source>
        <dbReference type="Google" id="ProtNLM"/>
    </source>
</evidence>
<feature type="signal peptide" evidence="1">
    <location>
        <begin position="1"/>
        <end position="26"/>
    </location>
</feature>
<dbReference type="OrthoDB" id="2619181at2"/>
<dbReference type="AlphaFoldDB" id="A0A5J5GKU6"/>
<dbReference type="PROSITE" id="PS51257">
    <property type="entry name" value="PROKAR_LIPOPROTEIN"/>
    <property type="match status" value="1"/>
</dbReference>
<reference evidence="2 3" key="1">
    <citation type="submission" date="2019-09" db="EMBL/GenBank/DDBJ databases">
        <title>Bacillus ochoae sp. nov., Paenibacillus whitsoniae sp. nov., Paenibacillus spiritus sp. nov. Isolated from the Mars Exploration Rover during spacecraft assembly.</title>
        <authorList>
            <person name="Seuylemezian A."/>
            <person name="Vaishampayan P."/>
        </authorList>
    </citation>
    <scope>NUCLEOTIDE SEQUENCE [LARGE SCALE GENOMIC DNA]</scope>
    <source>
        <strain evidence="2 3">MER_111</strain>
    </source>
</reference>
<comment type="caution">
    <text evidence="2">The sequence shown here is derived from an EMBL/GenBank/DDBJ whole genome shotgun (WGS) entry which is preliminary data.</text>
</comment>
<feature type="chain" id="PRO_5023828007" description="DUF4829 domain-containing protein" evidence="1">
    <location>
        <begin position="27"/>
        <end position="154"/>
    </location>
</feature>
<sequence>MSRIAAIPILLMIVLLTACRSNGSNAEIKPQPSFQSGIWIDFQAYSGSIPQKDAPVLAALKNNLSALTELNHARFRSGFVNEALADSMESYYGEQFRYRFTELEAIEEVPDYHQWNITVAGSRMDTSTGIVDEVKMLYALRADGNGEWLIYTID</sequence>
<keyword evidence="3" id="KW-1185">Reference proteome</keyword>
<organism evidence="2 3">
    <name type="scientific">Paenibacillus spiritus</name>
    <dbReference type="NCBI Taxonomy" id="2496557"/>
    <lineage>
        <taxon>Bacteria</taxon>
        <taxon>Bacillati</taxon>
        <taxon>Bacillota</taxon>
        <taxon>Bacilli</taxon>
        <taxon>Bacillales</taxon>
        <taxon>Paenibacillaceae</taxon>
        <taxon>Paenibacillus</taxon>
    </lineage>
</organism>
<evidence type="ECO:0000313" key="2">
    <source>
        <dbReference type="EMBL" id="KAA9008657.1"/>
    </source>
</evidence>
<gene>
    <name evidence="2" type="ORF">F4V43_00565</name>
</gene>
<keyword evidence="1" id="KW-0732">Signal</keyword>
<evidence type="ECO:0000313" key="3">
    <source>
        <dbReference type="Proteomes" id="UP000367750"/>
    </source>
</evidence>
<dbReference type="EMBL" id="VYKK01000001">
    <property type="protein sequence ID" value="KAA9008657.1"/>
    <property type="molecule type" value="Genomic_DNA"/>
</dbReference>
<dbReference type="Proteomes" id="UP000367750">
    <property type="component" value="Unassembled WGS sequence"/>
</dbReference>